<dbReference type="CDD" id="cd04301">
    <property type="entry name" value="NAT_SF"/>
    <property type="match status" value="1"/>
</dbReference>
<dbReference type="Gene3D" id="3.40.630.30">
    <property type="match status" value="1"/>
</dbReference>
<keyword evidence="1" id="KW-0808">Transferase</keyword>
<evidence type="ECO:0000259" key="2">
    <source>
        <dbReference type="PROSITE" id="PS51186"/>
    </source>
</evidence>
<dbReference type="Pfam" id="PF00583">
    <property type="entry name" value="Acetyltransf_1"/>
    <property type="match status" value="1"/>
</dbReference>
<accession>A0A8J4PW69</accession>
<feature type="domain" description="N-acetyltransferase" evidence="2">
    <location>
        <begin position="165"/>
        <end position="306"/>
    </location>
</feature>
<dbReference type="InterPro" id="IPR016181">
    <property type="entry name" value="Acyl_CoA_acyltransferase"/>
</dbReference>
<evidence type="ECO:0000313" key="3">
    <source>
        <dbReference type="EMBL" id="KAF2075143.1"/>
    </source>
</evidence>
<dbReference type="GO" id="GO:0008080">
    <property type="term" value="F:N-acetyltransferase activity"/>
    <property type="evidence" value="ECO:0007669"/>
    <property type="project" value="InterPro"/>
</dbReference>
<gene>
    <name evidence="3" type="ORF">CYY_003533</name>
</gene>
<dbReference type="SUPFAM" id="SSF55729">
    <property type="entry name" value="Acyl-CoA N-acyltransferases (Nat)"/>
    <property type="match status" value="1"/>
</dbReference>
<comment type="caution">
    <text evidence="3">The sequence shown here is derived from an EMBL/GenBank/DDBJ whole genome shotgun (WGS) entry which is preliminary data.</text>
</comment>
<dbReference type="PROSITE" id="PS51186">
    <property type="entry name" value="GNAT"/>
    <property type="match status" value="1"/>
</dbReference>
<dbReference type="OrthoDB" id="41532at2759"/>
<dbReference type="EMBL" id="AJWJ01000112">
    <property type="protein sequence ID" value="KAF2075143.1"/>
    <property type="molecule type" value="Genomic_DNA"/>
</dbReference>
<protein>
    <recommendedName>
        <fullName evidence="2">N-acetyltransferase domain-containing protein</fullName>
    </recommendedName>
</protein>
<organism evidence="3 4">
    <name type="scientific">Polysphondylium violaceum</name>
    <dbReference type="NCBI Taxonomy" id="133409"/>
    <lineage>
        <taxon>Eukaryota</taxon>
        <taxon>Amoebozoa</taxon>
        <taxon>Evosea</taxon>
        <taxon>Eumycetozoa</taxon>
        <taxon>Dictyostelia</taxon>
        <taxon>Dictyosteliales</taxon>
        <taxon>Dictyosteliaceae</taxon>
        <taxon>Polysphondylium</taxon>
    </lineage>
</organism>
<dbReference type="AlphaFoldDB" id="A0A8J4PW69"/>
<evidence type="ECO:0000313" key="4">
    <source>
        <dbReference type="Proteomes" id="UP000695562"/>
    </source>
</evidence>
<reference evidence="3" key="1">
    <citation type="submission" date="2020-01" db="EMBL/GenBank/DDBJ databases">
        <title>Development of genomics and gene disruption for Polysphondylium violaceum indicates a role for the polyketide synthase stlB in stalk morphogenesis.</title>
        <authorList>
            <person name="Narita B."/>
            <person name="Kawabe Y."/>
            <person name="Kin K."/>
            <person name="Saito T."/>
            <person name="Gibbs R."/>
            <person name="Kuspa A."/>
            <person name="Muzny D."/>
            <person name="Queller D."/>
            <person name="Richards S."/>
            <person name="Strassman J."/>
            <person name="Sucgang R."/>
            <person name="Worley K."/>
            <person name="Schaap P."/>
        </authorList>
    </citation>
    <scope>NUCLEOTIDE SEQUENCE</scope>
    <source>
        <strain evidence="3">QSvi11</strain>
    </source>
</reference>
<dbReference type="InterPro" id="IPR000182">
    <property type="entry name" value="GNAT_dom"/>
</dbReference>
<dbReference type="PANTHER" id="PTHR13947">
    <property type="entry name" value="GNAT FAMILY N-ACETYLTRANSFERASE"/>
    <property type="match status" value="1"/>
</dbReference>
<name>A0A8J4PW69_9MYCE</name>
<sequence>MDLYNKIGKIAIANRMGLLTSHITDDLSTIFNVSSRWLPVLVSLLDQGKLITQISTETAQCEADVAVLVDEIYKAGLLNEITDGVISLSEQGQKTTDAILKDQAADVEAAIDGLVAESKHNLYEALREWQQLLDQKSLLKRVVEQKKQRESKDVQIVDYTEQYKSAFRDLNVEWISKYFVMEENDYKSLDHADEYIIAKGGRILVALLNGEPVGVCALVKMFNSPYDYEMAKMAVSPKAQGKSIGFILGKAIANLAKELGASKVYLETNTILIPAINLYKKLGFKELVGVVSAYKRGNYHMELDLTK</sequence>
<dbReference type="Proteomes" id="UP000695562">
    <property type="component" value="Unassembled WGS sequence"/>
</dbReference>
<evidence type="ECO:0000256" key="1">
    <source>
        <dbReference type="ARBA" id="ARBA00022679"/>
    </source>
</evidence>
<dbReference type="InterPro" id="IPR050769">
    <property type="entry name" value="NAT_camello-type"/>
</dbReference>
<dbReference type="PANTHER" id="PTHR13947:SF37">
    <property type="entry name" value="LD18367P"/>
    <property type="match status" value="1"/>
</dbReference>
<keyword evidence="4" id="KW-1185">Reference proteome</keyword>
<proteinExistence type="predicted"/>